<dbReference type="AlphaFoldDB" id="A0AA88YAH0"/>
<dbReference type="PANTHER" id="PTHR11785">
    <property type="entry name" value="AMINO ACID TRANSPORTER"/>
    <property type="match status" value="1"/>
</dbReference>
<proteinExistence type="inferred from homology"/>
<evidence type="ECO:0000256" key="1">
    <source>
        <dbReference type="ARBA" id="ARBA00004424"/>
    </source>
</evidence>
<reference evidence="21" key="1">
    <citation type="submission" date="2019-08" db="EMBL/GenBank/DDBJ databases">
        <title>The improved chromosome-level genome for the pearl oyster Pinctada fucata martensii using PacBio sequencing and Hi-C.</title>
        <authorList>
            <person name="Zheng Z."/>
        </authorList>
    </citation>
    <scope>NUCLEOTIDE SEQUENCE</scope>
    <source>
        <strain evidence="21">ZZ-2019</strain>
        <tissue evidence="21">Adductor muscle</tissue>
    </source>
</reference>
<protein>
    <recommendedName>
        <fullName evidence="15">b(0,+)-type amino acid transporter 1</fullName>
    </recommendedName>
    <alternativeName>
        <fullName evidence="16">Glycoprotein-associated amino acid transporter b0,+AT1</fullName>
    </alternativeName>
    <alternativeName>
        <fullName evidence="17">Solute carrier family 7 member 9</fullName>
    </alternativeName>
</protein>
<dbReference type="GO" id="GO:0015179">
    <property type="term" value="F:L-amino acid transmembrane transporter activity"/>
    <property type="evidence" value="ECO:0007669"/>
    <property type="project" value="TreeGrafter"/>
</dbReference>
<evidence type="ECO:0000256" key="10">
    <source>
        <dbReference type="ARBA" id="ARBA00051323"/>
    </source>
</evidence>
<keyword evidence="5" id="KW-0597">Phosphoprotein</keyword>
<comment type="catalytic activity">
    <reaction evidence="12">
        <text>L-histidine(out) + L-arginine(in) = L-histidine(in) + L-arginine(out)</text>
        <dbReference type="Rhea" id="RHEA:71063"/>
        <dbReference type="ChEBI" id="CHEBI:32682"/>
        <dbReference type="ChEBI" id="CHEBI:57595"/>
    </reaction>
    <physiologicalReaction direction="left-to-right" evidence="12">
        <dbReference type="Rhea" id="RHEA:71064"/>
    </physiologicalReaction>
</comment>
<dbReference type="Pfam" id="PF13520">
    <property type="entry name" value="AA_permease_2"/>
    <property type="match status" value="1"/>
</dbReference>
<keyword evidence="22" id="KW-1185">Reference proteome</keyword>
<evidence type="ECO:0000256" key="6">
    <source>
        <dbReference type="ARBA" id="ARBA00022692"/>
    </source>
</evidence>
<keyword evidence="9" id="KW-1015">Disulfide bond</keyword>
<evidence type="ECO:0000256" key="18">
    <source>
        <dbReference type="ARBA" id="ARBA00093193"/>
    </source>
</evidence>
<comment type="catalytic activity">
    <reaction evidence="18">
        <text>L-phenylalanine(out) + L-arginine(in) = L-phenylalanine(in) + L-arginine(out)</text>
        <dbReference type="Rhea" id="RHEA:71067"/>
        <dbReference type="ChEBI" id="CHEBI:32682"/>
        <dbReference type="ChEBI" id="CHEBI:58095"/>
    </reaction>
    <physiologicalReaction direction="left-to-right" evidence="18">
        <dbReference type="Rhea" id="RHEA:71068"/>
    </physiologicalReaction>
</comment>
<feature type="transmembrane region" description="Helical" evidence="20">
    <location>
        <begin position="328"/>
        <end position="351"/>
    </location>
</feature>
<evidence type="ECO:0000313" key="22">
    <source>
        <dbReference type="Proteomes" id="UP001186944"/>
    </source>
</evidence>
<evidence type="ECO:0000256" key="4">
    <source>
        <dbReference type="ARBA" id="ARBA00022475"/>
    </source>
</evidence>
<feature type="transmembrane region" description="Helical" evidence="20">
    <location>
        <begin position="451"/>
        <end position="471"/>
    </location>
</feature>
<feature type="transmembrane region" description="Helical" evidence="20">
    <location>
        <begin position="129"/>
        <end position="151"/>
    </location>
</feature>
<feature type="transmembrane region" description="Helical" evidence="20">
    <location>
        <begin position="256"/>
        <end position="274"/>
    </location>
</feature>
<keyword evidence="6 20" id="KW-0812">Transmembrane</keyword>
<evidence type="ECO:0000256" key="20">
    <source>
        <dbReference type="SAM" id="Phobius"/>
    </source>
</evidence>
<keyword evidence="3" id="KW-0813">Transport</keyword>
<dbReference type="FunFam" id="1.20.1740.10:FF:000015">
    <property type="entry name" value="B(0,+)-type amino acid transporter 1"/>
    <property type="match status" value="1"/>
</dbReference>
<evidence type="ECO:0000256" key="19">
    <source>
        <dbReference type="SAM" id="MobiDB-lite"/>
    </source>
</evidence>
<feature type="compositionally biased region" description="Polar residues" evidence="19">
    <location>
        <begin position="1"/>
        <end position="10"/>
    </location>
</feature>
<evidence type="ECO:0000256" key="9">
    <source>
        <dbReference type="ARBA" id="ARBA00023157"/>
    </source>
</evidence>
<name>A0AA88YAH0_PINIB</name>
<comment type="catalytic activity">
    <reaction evidence="11">
        <text>L-cystine(out) + L-arginine(in) = L-cystine(in) + L-arginine(out)</text>
        <dbReference type="Rhea" id="RHEA:71075"/>
        <dbReference type="ChEBI" id="CHEBI:32682"/>
        <dbReference type="ChEBI" id="CHEBI:35491"/>
    </reaction>
    <physiologicalReaction direction="left-to-right" evidence="11">
        <dbReference type="Rhea" id="RHEA:71076"/>
    </physiologicalReaction>
</comment>
<gene>
    <name evidence="21" type="ORF">FSP39_002815</name>
</gene>
<comment type="similarity">
    <text evidence="2">Belongs to the amino acid-polyamine-organocation (APC) superfamily.</text>
</comment>
<comment type="subcellular location">
    <subcellularLocation>
        <location evidence="1">Apical cell membrane</location>
        <topology evidence="1">Multi-pass membrane protein</topology>
    </subcellularLocation>
</comment>
<feature type="transmembrane region" description="Helical" evidence="20">
    <location>
        <begin position="510"/>
        <end position="530"/>
    </location>
</feature>
<sequence>MTVPVQTSLEKTGPLPPALLESQSDSSGDNMHELATAGRALTVFCSPYVFKSVLISIRKGPGKRGKYSVVGNGNSDNASETLDKNEKTKGVELERNVGLFSGTAFIVGTMIGSGIFISPKGVLEFSGSVGMSLIVWVACGIVSIFGALCYAELGTLIPISGGEHAYYMYAYGKRDKMFGPIPAFLYDWVGLFIIRPTMFALISLSMGTYAVKPFFPDCEMDDSLVKLITVLGILLMLFINGFSVKLAARIQVFCTVSKLLAIAILAFGGIYKIIAGNDETIREGFQGTEEDVGLIATAFYNGLWAYDSWNNLNYVTEEIVNPSRNLPLAIMIGIPLTTLSYALTNVGYFGVMSRSEILVSHAVAVTWGDRMLGVMSWIMPVFVSISCFGAANGCLFSSGRLSFAAARDGHFPEVFSYLSYTRKTPLPSIILMAFIGVCLLIPGDISTLMDFYSFSAWLIYGFSAFTVLFLRFKEPKSERLYKVPLFIPILTVIISAYLVLAPIIREPKVQFIYAVMFILSGLLIYFPLIYGKSFQRKLQPYTKKFTILVQKLTLAAPPKKADF</sequence>
<evidence type="ECO:0000256" key="7">
    <source>
        <dbReference type="ARBA" id="ARBA00022989"/>
    </source>
</evidence>
<dbReference type="PIRSF" id="PIRSF006060">
    <property type="entry name" value="AA_transporter"/>
    <property type="match status" value="1"/>
</dbReference>
<comment type="caution">
    <text evidence="21">The sequence shown here is derived from an EMBL/GenBank/DDBJ whole genome shotgun (WGS) entry which is preliminary data.</text>
</comment>
<feature type="transmembrane region" description="Helical" evidence="20">
    <location>
        <begin position="97"/>
        <end position="117"/>
    </location>
</feature>
<evidence type="ECO:0000256" key="15">
    <source>
        <dbReference type="ARBA" id="ARBA00074336"/>
    </source>
</evidence>
<feature type="transmembrane region" description="Helical" evidence="20">
    <location>
        <begin position="183"/>
        <end position="204"/>
    </location>
</feature>
<evidence type="ECO:0000256" key="5">
    <source>
        <dbReference type="ARBA" id="ARBA00022553"/>
    </source>
</evidence>
<evidence type="ECO:0000313" key="21">
    <source>
        <dbReference type="EMBL" id="KAK3101335.1"/>
    </source>
</evidence>
<comment type="catalytic activity">
    <reaction evidence="14">
        <text>L-leucine(out) + L-arginine(in) = L-leucine(in) + L-arginine(out)</text>
        <dbReference type="Rhea" id="RHEA:71059"/>
        <dbReference type="ChEBI" id="CHEBI:32682"/>
        <dbReference type="ChEBI" id="CHEBI:57427"/>
    </reaction>
    <physiologicalReaction direction="left-to-right" evidence="14">
        <dbReference type="Rhea" id="RHEA:71060"/>
    </physiologicalReaction>
</comment>
<feature type="transmembrane region" description="Helical" evidence="20">
    <location>
        <begin position="426"/>
        <end position="445"/>
    </location>
</feature>
<keyword evidence="7 20" id="KW-1133">Transmembrane helix</keyword>
<accession>A0AA88YAH0</accession>
<evidence type="ECO:0000256" key="14">
    <source>
        <dbReference type="ARBA" id="ARBA00052732"/>
    </source>
</evidence>
<comment type="catalytic activity">
    <reaction evidence="10">
        <text>L-lysine(out) + L-arginine(in) = L-lysine(in) + L-arginine(out)</text>
        <dbReference type="Rhea" id="RHEA:70827"/>
        <dbReference type="ChEBI" id="CHEBI:32551"/>
        <dbReference type="ChEBI" id="CHEBI:32682"/>
    </reaction>
    <physiologicalReaction direction="left-to-right" evidence="10">
        <dbReference type="Rhea" id="RHEA:70828"/>
    </physiologicalReaction>
</comment>
<dbReference type="PANTHER" id="PTHR11785:SF512">
    <property type="entry name" value="SOBREMESA, ISOFORM B"/>
    <property type="match status" value="1"/>
</dbReference>
<dbReference type="InterPro" id="IPR050598">
    <property type="entry name" value="AminoAcid_Transporter"/>
</dbReference>
<evidence type="ECO:0000256" key="12">
    <source>
        <dbReference type="ARBA" id="ARBA00051835"/>
    </source>
</evidence>
<feature type="region of interest" description="Disordered" evidence="19">
    <location>
        <begin position="1"/>
        <end position="31"/>
    </location>
</feature>
<evidence type="ECO:0000256" key="17">
    <source>
        <dbReference type="ARBA" id="ARBA00083296"/>
    </source>
</evidence>
<keyword evidence="8 20" id="KW-0472">Membrane</keyword>
<evidence type="ECO:0000256" key="8">
    <source>
        <dbReference type="ARBA" id="ARBA00023136"/>
    </source>
</evidence>
<feature type="transmembrane region" description="Helical" evidence="20">
    <location>
        <begin position="224"/>
        <end position="244"/>
    </location>
</feature>
<comment type="catalytic activity">
    <reaction evidence="13">
        <text>L-cysteine(out) + L-arginine(in) = L-cysteine(in) + L-arginine(out)</text>
        <dbReference type="Rhea" id="RHEA:71071"/>
        <dbReference type="ChEBI" id="CHEBI:32682"/>
        <dbReference type="ChEBI" id="CHEBI:35235"/>
    </reaction>
    <physiologicalReaction direction="left-to-right" evidence="13">
        <dbReference type="Rhea" id="RHEA:71072"/>
    </physiologicalReaction>
</comment>
<evidence type="ECO:0000256" key="2">
    <source>
        <dbReference type="ARBA" id="ARBA00009523"/>
    </source>
</evidence>
<dbReference type="InterPro" id="IPR002293">
    <property type="entry name" value="AA/rel_permease1"/>
</dbReference>
<dbReference type="EMBL" id="VSWD01000005">
    <property type="protein sequence ID" value="KAK3101335.1"/>
    <property type="molecule type" value="Genomic_DNA"/>
</dbReference>
<dbReference type="Proteomes" id="UP001186944">
    <property type="component" value="Unassembled WGS sequence"/>
</dbReference>
<evidence type="ECO:0000256" key="16">
    <source>
        <dbReference type="ARBA" id="ARBA00079910"/>
    </source>
</evidence>
<organism evidence="21 22">
    <name type="scientific">Pinctada imbricata</name>
    <name type="common">Atlantic pearl-oyster</name>
    <name type="synonym">Pinctada martensii</name>
    <dbReference type="NCBI Taxonomy" id="66713"/>
    <lineage>
        <taxon>Eukaryota</taxon>
        <taxon>Metazoa</taxon>
        <taxon>Spiralia</taxon>
        <taxon>Lophotrochozoa</taxon>
        <taxon>Mollusca</taxon>
        <taxon>Bivalvia</taxon>
        <taxon>Autobranchia</taxon>
        <taxon>Pteriomorphia</taxon>
        <taxon>Pterioida</taxon>
        <taxon>Pterioidea</taxon>
        <taxon>Pteriidae</taxon>
        <taxon>Pinctada</taxon>
    </lineage>
</organism>
<evidence type="ECO:0000256" key="3">
    <source>
        <dbReference type="ARBA" id="ARBA00022448"/>
    </source>
</evidence>
<dbReference type="Gene3D" id="1.20.1740.10">
    <property type="entry name" value="Amino acid/polyamine transporter I"/>
    <property type="match status" value="1"/>
</dbReference>
<keyword evidence="4" id="KW-1003">Cell membrane</keyword>
<evidence type="ECO:0000256" key="11">
    <source>
        <dbReference type="ARBA" id="ARBA00051814"/>
    </source>
</evidence>
<dbReference type="GO" id="GO:0016324">
    <property type="term" value="C:apical plasma membrane"/>
    <property type="evidence" value="ECO:0007669"/>
    <property type="project" value="UniProtKB-SubCell"/>
</dbReference>
<feature type="transmembrane region" description="Helical" evidence="20">
    <location>
        <begin position="483"/>
        <end position="504"/>
    </location>
</feature>
<evidence type="ECO:0000256" key="13">
    <source>
        <dbReference type="ARBA" id="ARBA00052179"/>
    </source>
</evidence>